<dbReference type="GO" id="GO:0008170">
    <property type="term" value="F:N-methyltransferase activity"/>
    <property type="evidence" value="ECO:0007669"/>
    <property type="project" value="InterPro"/>
</dbReference>
<dbReference type="InterPro" id="IPR029063">
    <property type="entry name" value="SAM-dependent_MTases_sf"/>
</dbReference>
<gene>
    <name evidence="3" type="ORF">EK386_02005</name>
</gene>
<dbReference type="AlphaFoldDB" id="A0A432LHV2"/>
<dbReference type="InterPro" id="IPR052933">
    <property type="entry name" value="DNA_Protect_Modify"/>
</dbReference>
<proteinExistence type="predicted"/>
<name>A0A432LHV2_9BACI</name>
<dbReference type="Pfam" id="PF02384">
    <property type="entry name" value="N6_Mtase"/>
    <property type="match status" value="1"/>
</dbReference>
<evidence type="ECO:0000259" key="2">
    <source>
        <dbReference type="Pfam" id="PF21106"/>
    </source>
</evidence>
<comment type="caution">
    <text evidence="3">The sequence shown here is derived from an EMBL/GenBank/DDBJ whole genome shotgun (WGS) entry which is preliminary data.</text>
</comment>
<evidence type="ECO:0000313" key="3">
    <source>
        <dbReference type="EMBL" id="RUL56573.1"/>
    </source>
</evidence>
<keyword evidence="4" id="KW-1185">Reference proteome</keyword>
<dbReference type="GO" id="GO:0003677">
    <property type="term" value="F:DNA binding"/>
    <property type="evidence" value="ECO:0007669"/>
    <property type="project" value="InterPro"/>
</dbReference>
<feature type="domain" description="YtxK-like N-terminal helical" evidence="2">
    <location>
        <begin position="42"/>
        <end position="66"/>
    </location>
</feature>
<dbReference type="GO" id="GO:0032259">
    <property type="term" value="P:methylation"/>
    <property type="evidence" value="ECO:0007669"/>
    <property type="project" value="UniProtKB-KW"/>
</dbReference>
<dbReference type="RefSeq" id="WP_126657345.1">
    <property type="nucleotide sequence ID" value="NZ_RYYR01000002.1"/>
</dbReference>
<dbReference type="PANTHER" id="PTHR41313">
    <property type="entry name" value="ADENINE-SPECIFIC METHYLTRANSFERASE"/>
    <property type="match status" value="1"/>
</dbReference>
<keyword evidence="3" id="KW-0489">Methyltransferase</keyword>
<sequence length="310" mass="35272">MEKFEQIFSYINEKTINYEQSENISFLDGILLALEDALEEKETWVGKDATKEDIRKAIQIAILKGMRKTSQPNHQMTPDTLGLLVGYFVEQFFEVHLKQNEISILDPAVGTGNLLFTVMNLLNGKVSAATGIEVDELLIRLAADTAELIEQPVLLYHQDALQKMLVDPVDAVVCDLPVGYYPNEDVALDYELCAHEGMSYAHHLLIEQSINHTKEGGLLFFLIPANLFETEQAKELHKFLKTQVWIQAVIQLPENLFASKAHEKSMLILQKQSKQLRAPREVLLAKVPNMSNKQALSMFFEKVQMWKENK</sequence>
<reference evidence="3 4" key="1">
    <citation type="submission" date="2018-12" db="EMBL/GenBank/DDBJ databases">
        <title>Lysinibacillus antri sp. nov., isolated from a cave soil.</title>
        <authorList>
            <person name="Narsing Rao M.P."/>
            <person name="Zhang H."/>
            <person name="Dong Z.-Y."/>
            <person name="Niu X.-K."/>
            <person name="Zhang K."/>
            <person name="Fang B.-Z."/>
            <person name="Kang Y.-Q."/>
            <person name="Xiao M."/>
            <person name="Li W.-J."/>
        </authorList>
    </citation>
    <scope>NUCLEOTIDE SEQUENCE [LARGE SCALE GENOMIC DNA]</scope>
    <source>
        <strain evidence="3 4">SYSU K30002</strain>
    </source>
</reference>
<dbReference type="InterPro" id="IPR048375">
    <property type="entry name" value="YtxK-like_N"/>
</dbReference>
<dbReference type="InterPro" id="IPR003356">
    <property type="entry name" value="DNA_methylase_A-5"/>
</dbReference>
<dbReference type="Gene3D" id="3.40.50.150">
    <property type="entry name" value="Vaccinia Virus protein VP39"/>
    <property type="match status" value="1"/>
</dbReference>
<dbReference type="EMBL" id="RYYR01000002">
    <property type="protein sequence ID" value="RUL56573.1"/>
    <property type="molecule type" value="Genomic_DNA"/>
</dbReference>
<dbReference type="Proteomes" id="UP000287910">
    <property type="component" value="Unassembled WGS sequence"/>
</dbReference>
<dbReference type="PRINTS" id="PR00507">
    <property type="entry name" value="N12N6MTFRASE"/>
</dbReference>
<protein>
    <submittedName>
        <fullName evidence="3">Class I SAM-dependent methyltransferase</fullName>
    </submittedName>
</protein>
<dbReference type="PANTHER" id="PTHR41313:SF1">
    <property type="entry name" value="DNA METHYLASE ADENINE-SPECIFIC DOMAIN-CONTAINING PROTEIN"/>
    <property type="match status" value="1"/>
</dbReference>
<evidence type="ECO:0000259" key="1">
    <source>
        <dbReference type="Pfam" id="PF02384"/>
    </source>
</evidence>
<dbReference type="InterPro" id="IPR016843">
    <property type="entry name" value="S-AdoMet-dep_Ade-MeTrfase_prd"/>
</dbReference>
<keyword evidence="3" id="KW-0808">Transferase</keyword>
<evidence type="ECO:0000313" key="4">
    <source>
        <dbReference type="Proteomes" id="UP000287910"/>
    </source>
</evidence>
<dbReference type="SUPFAM" id="SSF53335">
    <property type="entry name" value="S-adenosyl-L-methionine-dependent methyltransferases"/>
    <property type="match status" value="1"/>
</dbReference>
<dbReference type="Pfam" id="PF21106">
    <property type="entry name" value="YtxK_like"/>
    <property type="match status" value="1"/>
</dbReference>
<organism evidence="3 4">
    <name type="scientific">Lysinibacillus antri</name>
    <dbReference type="NCBI Taxonomy" id="2498145"/>
    <lineage>
        <taxon>Bacteria</taxon>
        <taxon>Bacillati</taxon>
        <taxon>Bacillota</taxon>
        <taxon>Bacilli</taxon>
        <taxon>Bacillales</taxon>
        <taxon>Bacillaceae</taxon>
        <taxon>Lysinibacillus</taxon>
    </lineage>
</organism>
<accession>A0A432LHV2</accession>
<dbReference type="CDD" id="cd02440">
    <property type="entry name" value="AdoMet_MTases"/>
    <property type="match status" value="1"/>
</dbReference>
<feature type="domain" description="DNA methylase adenine-specific" evidence="1">
    <location>
        <begin position="98"/>
        <end position="293"/>
    </location>
</feature>
<dbReference type="PIRSF" id="PIRSF026567">
    <property type="entry name" value="Adenine_mtase_bact_prd"/>
    <property type="match status" value="1"/>
</dbReference>